<dbReference type="InterPro" id="IPR021110">
    <property type="entry name" value="DNA_rep_checkpnt_protein"/>
</dbReference>
<keyword evidence="4 7" id="KW-0235">DNA replication</keyword>
<reference evidence="9" key="1">
    <citation type="submission" date="2016-03" db="EMBL/GenBank/DDBJ databases">
        <authorList>
            <person name="Devillers Hugo."/>
        </authorList>
    </citation>
    <scope>NUCLEOTIDE SEQUENCE [LARGE SCALE GENOMIC DNA]</scope>
</reference>
<proteinExistence type="inferred from homology"/>
<dbReference type="GO" id="GO:0031261">
    <property type="term" value="C:DNA replication preinitiation complex"/>
    <property type="evidence" value="ECO:0007669"/>
    <property type="project" value="TreeGrafter"/>
</dbReference>
<organism evidence="8 9">
    <name type="scientific">Lachancea meyersii CBS 8951</name>
    <dbReference type="NCBI Taxonomy" id="1266667"/>
    <lineage>
        <taxon>Eukaryota</taxon>
        <taxon>Fungi</taxon>
        <taxon>Dikarya</taxon>
        <taxon>Ascomycota</taxon>
        <taxon>Saccharomycotina</taxon>
        <taxon>Saccharomycetes</taxon>
        <taxon>Saccharomycetales</taxon>
        <taxon>Saccharomycetaceae</taxon>
        <taxon>Lachancea</taxon>
    </lineage>
</organism>
<dbReference type="EMBL" id="LT598484">
    <property type="protein sequence ID" value="SCV01523.1"/>
    <property type="molecule type" value="Genomic_DNA"/>
</dbReference>
<gene>
    <name evidence="8" type="ORF">LAME_0G16776G</name>
</gene>
<dbReference type="PANTHER" id="PTHR28124:SF1">
    <property type="entry name" value="DNA REPLICATION REGULATOR SLD2"/>
    <property type="match status" value="1"/>
</dbReference>
<comment type="similarity">
    <text evidence="2 7">Belongs to the SLD2 family.</text>
</comment>
<dbReference type="GO" id="GO:0003688">
    <property type="term" value="F:DNA replication origin binding"/>
    <property type="evidence" value="ECO:0007669"/>
    <property type="project" value="TreeGrafter"/>
</dbReference>
<keyword evidence="9" id="KW-1185">Reference proteome</keyword>
<evidence type="ECO:0000256" key="5">
    <source>
        <dbReference type="ARBA" id="ARBA00023242"/>
    </source>
</evidence>
<evidence type="ECO:0000256" key="7">
    <source>
        <dbReference type="RuleBase" id="RU367067"/>
    </source>
</evidence>
<dbReference type="Pfam" id="PF11719">
    <property type="entry name" value="Drc1-Sld2"/>
    <property type="match status" value="1"/>
</dbReference>
<evidence type="ECO:0000313" key="9">
    <source>
        <dbReference type="Proteomes" id="UP000191144"/>
    </source>
</evidence>
<name>A0A1G4KB73_9SACH</name>
<dbReference type="GO" id="GO:0003697">
    <property type="term" value="F:single-stranded DNA binding"/>
    <property type="evidence" value="ECO:0007669"/>
    <property type="project" value="TreeGrafter"/>
</dbReference>
<evidence type="ECO:0000256" key="3">
    <source>
        <dbReference type="ARBA" id="ARBA00018363"/>
    </source>
</evidence>
<keyword evidence="5 7" id="KW-0539">Nucleus</keyword>
<dbReference type="PANTHER" id="PTHR28124">
    <property type="entry name" value="DNA REPLICATION REGULATOR SLD2"/>
    <property type="match status" value="1"/>
</dbReference>
<dbReference type="Proteomes" id="UP000191144">
    <property type="component" value="Chromosome G"/>
</dbReference>
<dbReference type="OrthoDB" id="8775810at2759"/>
<dbReference type="GO" id="GO:1902977">
    <property type="term" value="P:mitotic DNA replication preinitiation complex assembly"/>
    <property type="evidence" value="ECO:0007669"/>
    <property type="project" value="TreeGrafter"/>
</dbReference>
<evidence type="ECO:0000256" key="4">
    <source>
        <dbReference type="ARBA" id="ARBA00022705"/>
    </source>
</evidence>
<evidence type="ECO:0000256" key="2">
    <source>
        <dbReference type="ARBA" id="ARBA00007276"/>
    </source>
</evidence>
<protein>
    <recommendedName>
        <fullName evidence="3 7">DNA replication regulator SLD2</fullName>
    </recommendedName>
</protein>
<evidence type="ECO:0000256" key="1">
    <source>
        <dbReference type="ARBA" id="ARBA00004123"/>
    </source>
</evidence>
<evidence type="ECO:0000256" key="6">
    <source>
        <dbReference type="ARBA" id="ARBA00023306"/>
    </source>
</evidence>
<dbReference type="GO" id="GO:0000727">
    <property type="term" value="P:double-strand break repair via break-induced replication"/>
    <property type="evidence" value="ECO:0007669"/>
    <property type="project" value="TreeGrafter"/>
</dbReference>
<dbReference type="AlphaFoldDB" id="A0A1G4KB73"/>
<comment type="function">
    <text evidence="7">Has a role in the initiation of DNA replication. Required at S-phase checkpoint.</text>
</comment>
<dbReference type="Gene3D" id="1.10.10.1460">
    <property type="match status" value="1"/>
</dbReference>
<evidence type="ECO:0000313" key="8">
    <source>
        <dbReference type="EMBL" id="SCV01523.1"/>
    </source>
</evidence>
<accession>A0A1G4KB73</accession>
<dbReference type="InterPro" id="IPR040203">
    <property type="entry name" value="Sld2"/>
</dbReference>
<sequence length="339" mass="38866">MDQLKLELKTFERKFEKKYGRPPARDDIRALPDIKYRYKQYATLQRERHKKEVVQETPHRNETTELDLPVELGPTPQIYGKVLGLFDMKVSPIKKESVVSPETSLKISGGVSGVNRSPKLQEVKRRLDFELTPRKSPKKNLYGPNSPFKFDGVQLSIQTPRRNLRSLMAESEMTSGGSPSPIIKRPIGKPLLQLARENEKFMEETDEFSDDEVISREIKDVFQNDEIPQDEQALEDLTDVVFKRTKRKHILRPAVNGSATPQPIQVNIKDEMARLKQQAIDEFNGVETASSAVMQTADKAPTTSTRRKPKKYNLVSNNFRRLKLPKAKNKGKGNRWGQR</sequence>
<keyword evidence="6 7" id="KW-0131">Cell cycle</keyword>
<dbReference type="GO" id="GO:0006270">
    <property type="term" value="P:DNA replication initiation"/>
    <property type="evidence" value="ECO:0007669"/>
    <property type="project" value="UniProtKB-UniRule"/>
</dbReference>
<comment type="subcellular location">
    <subcellularLocation>
        <location evidence="1 7">Nucleus</location>
    </subcellularLocation>
</comment>